<dbReference type="PATRIC" id="fig|1123501.6.peg.1258"/>
<dbReference type="SUPFAM" id="SSF140683">
    <property type="entry name" value="SP0561-like"/>
    <property type="match status" value="1"/>
</dbReference>
<dbReference type="Proteomes" id="UP000035100">
    <property type="component" value="Unassembled WGS sequence"/>
</dbReference>
<evidence type="ECO:0000313" key="3">
    <source>
        <dbReference type="Proteomes" id="UP000035100"/>
    </source>
</evidence>
<name>A0A0D0Q742_9RHOB</name>
<comment type="caution">
    <text evidence="2">The sequence shown here is derived from an EMBL/GenBank/DDBJ whole genome shotgun (WGS) entry which is preliminary data.</text>
</comment>
<dbReference type="EMBL" id="AONG01000006">
    <property type="protein sequence ID" value="KIQ70219.1"/>
    <property type="molecule type" value="Genomic_DNA"/>
</dbReference>
<dbReference type="eggNOG" id="ENOG503351G">
    <property type="taxonomic scope" value="Bacteria"/>
</dbReference>
<gene>
    <name evidence="2" type="ORF">Wenmar_01178</name>
</gene>
<proteinExistence type="predicted"/>
<evidence type="ECO:0000313" key="2">
    <source>
        <dbReference type="EMBL" id="KIQ70219.1"/>
    </source>
</evidence>
<organism evidence="2 3">
    <name type="scientific">Wenxinia marina DSM 24838</name>
    <dbReference type="NCBI Taxonomy" id="1123501"/>
    <lineage>
        <taxon>Bacteria</taxon>
        <taxon>Pseudomonadati</taxon>
        <taxon>Pseudomonadota</taxon>
        <taxon>Alphaproteobacteria</taxon>
        <taxon>Rhodobacterales</taxon>
        <taxon>Roseobacteraceae</taxon>
        <taxon>Wenxinia</taxon>
    </lineage>
</organism>
<protein>
    <submittedName>
        <fullName evidence="2">Hybrid cluster protein-associated redox disulfide domain protein</fullName>
    </submittedName>
</protein>
<dbReference type="STRING" id="1123501.Wenmar_01178"/>
<reference evidence="2 3" key="1">
    <citation type="submission" date="2013-01" db="EMBL/GenBank/DDBJ databases">
        <authorList>
            <person name="Fiebig A."/>
            <person name="Goeker M."/>
            <person name="Klenk H.-P.P."/>
        </authorList>
    </citation>
    <scope>NUCLEOTIDE SEQUENCE [LARGE SCALE GENOMIC DNA]</scope>
    <source>
        <strain evidence="2 3">DSM 24838</strain>
    </source>
</reference>
<dbReference type="RefSeq" id="WP_018302956.1">
    <property type="nucleotide sequence ID" value="NZ_KB902288.1"/>
</dbReference>
<feature type="region of interest" description="Disordered" evidence="1">
    <location>
        <begin position="68"/>
        <end position="87"/>
    </location>
</feature>
<dbReference type="Gene3D" id="1.10.3910.10">
    <property type="entry name" value="SP0561-like"/>
    <property type="match status" value="1"/>
</dbReference>
<dbReference type="InterPro" id="IPR023883">
    <property type="entry name" value="CHP03980_redox-disulphide"/>
</dbReference>
<keyword evidence="3" id="KW-1185">Reference proteome</keyword>
<sequence>MRSRKIDDPDLSLAEMFDAWPETADAFIRNGTLCYGCPIAPFHTVIDTCAEYHLDEATFRAQVAETVDEAHAEERPTERSRRPRLRA</sequence>
<dbReference type="AlphaFoldDB" id="A0A0D0Q742"/>
<evidence type="ECO:0000256" key="1">
    <source>
        <dbReference type="SAM" id="MobiDB-lite"/>
    </source>
</evidence>
<dbReference type="InterPro" id="IPR038062">
    <property type="entry name" value="ScdA-like_N_sf"/>
</dbReference>
<accession>A0A0D0Q742</accession>
<dbReference type="OrthoDB" id="5397989at2"/>
<feature type="compositionally biased region" description="Basic and acidic residues" evidence="1">
    <location>
        <begin position="68"/>
        <end position="80"/>
    </location>
</feature>
<dbReference type="NCBIfam" id="TIGR03980">
    <property type="entry name" value="prismane_assoc"/>
    <property type="match status" value="1"/>
</dbReference>